<feature type="DNA-binding region" description="H-T-H motif" evidence="4">
    <location>
        <begin position="52"/>
        <end position="71"/>
    </location>
</feature>
<dbReference type="EMBL" id="PYAX01000013">
    <property type="protein sequence ID" value="PSL52419.1"/>
    <property type="molecule type" value="Genomic_DNA"/>
</dbReference>
<dbReference type="SUPFAM" id="SSF46689">
    <property type="entry name" value="Homeodomain-like"/>
    <property type="match status" value="1"/>
</dbReference>
<dbReference type="Gene3D" id="1.10.357.10">
    <property type="entry name" value="Tetracycline Repressor, domain 2"/>
    <property type="match status" value="1"/>
</dbReference>
<dbReference type="SUPFAM" id="SSF48498">
    <property type="entry name" value="Tetracyclin repressor-like, C-terminal domain"/>
    <property type="match status" value="1"/>
</dbReference>
<dbReference type="GO" id="GO:0003700">
    <property type="term" value="F:DNA-binding transcription factor activity"/>
    <property type="evidence" value="ECO:0007669"/>
    <property type="project" value="TreeGrafter"/>
</dbReference>
<dbReference type="InterPro" id="IPR036271">
    <property type="entry name" value="Tet_transcr_reg_TetR-rel_C_sf"/>
</dbReference>
<evidence type="ECO:0000313" key="7">
    <source>
        <dbReference type="Proteomes" id="UP000241118"/>
    </source>
</evidence>
<dbReference type="RefSeq" id="WP_106618966.1">
    <property type="nucleotide sequence ID" value="NZ_PYAX01000013.1"/>
</dbReference>
<keyword evidence="1" id="KW-0805">Transcription regulation</keyword>
<dbReference type="Pfam" id="PF00440">
    <property type="entry name" value="TetR_N"/>
    <property type="match status" value="1"/>
</dbReference>
<sequence length="242" mass="26562">MNAKDDAQRRVLELLWKDARRPARGPQRGLTTERIVAAAIRIAETEGLAALSMRRVAVELGVGTASLYTYLPGKAELEALMADAIGAEDPLPNDWPGDWRAKLEAWARNDHEGYRKHPWALNLVATAVAPGPNLLRWMDSALRVLEGTGLTEAEKMAVVESVDAYVRGQARLSLDTEEPSADEVRERDAVLGELVDFEPYPALVTTMRAGVSPYMGDKFEFGLRLLLDGVEALIASRRASTP</sequence>
<dbReference type="Proteomes" id="UP000241118">
    <property type="component" value="Unassembled WGS sequence"/>
</dbReference>
<reference evidence="6 7" key="1">
    <citation type="submission" date="2018-03" db="EMBL/GenBank/DDBJ databases">
        <title>Genomic Encyclopedia of Type Strains, Phase III (KMG-III): the genomes of soil and plant-associated and newly described type strains.</title>
        <authorList>
            <person name="Whitman W."/>
        </authorList>
    </citation>
    <scope>NUCLEOTIDE SEQUENCE [LARGE SCALE GENOMIC DNA]</scope>
    <source>
        <strain evidence="6 7">CGMCC 4.7097</strain>
    </source>
</reference>
<dbReference type="InterPro" id="IPR001647">
    <property type="entry name" value="HTH_TetR"/>
</dbReference>
<keyword evidence="7" id="KW-1185">Reference proteome</keyword>
<evidence type="ECO:0000256" key="2">
    <source>
        <dbReference type="ARBA" id="ARBA00023125"/>
    </source>
</evidence>
<dbReference type="PANTHER" id="PTHR30055">
    <property type="entry name" value="HTH-TYPE TRANSCRIPTIONAL REGULATOR RUTR"/>
    <property type="match status" value="1"/>
</dbReference>
<name>A0A2P8I1S5_SACCR</name>
<dbReference type="PANTHER" id="PTHR30055:SF151">
    <property type="entry name" value="TRANSCRIPTIONAL REGULATORY PROTEIN"/>
    <property type="match status" value="1"/>
</dbReference>
<gene>
    <name evidence="6" type="ORF">B0I31_11391</name>
</gene>
<dbReference type="InterPro" id="IPR050109">
    <property type="entry name" value="HTH-type_TetR-like_transc_reg"/>
</dbReference>
<protein>
    <submittedName>
        <fullName evidence="6">TetR family transcriptional regulator</fullName>
    </submittedName>
</protein>
<dbReference type="GO" id="GO:0045892">
    <property type="term" value="P:negative regulation of DNA-templated transcription"/>
    <property type="evidence" value="ECO:0007669"/>
    <property type="project" value="InterPro"/>
</dbReference>
<dbReference type="Gene3D" id="1.10.10.60">
    <property type="entry name" value="Homeodomain-like"/>
    <property type="match status" value="1"/>
</dbReference>
<dbReference type="GO" id="GO:0000976">
    <property type="term" value="F:transcription cis-regulatory region binding"/>
    <property type="evidence" value="ECO:0007669"/>
    <property type="project" value="TreeGrafter"/>
</dbReference>
<keyword evidence="3" id="KW-0804">Transcription</keyword>
<comment type="caution">
    <text evidence="6">The sequence shown here is derived from an EMBL/GenBank/DDBJ whole genome shotgun (WGS) entry which is preliminary data.</text>
</comment>
<evidence type="ECO:0000256" key="4">
    <source>
        <dbReference type="PROSITE-ProRule" id="PRU00335"/>
    </source>
</evidence>
<evidence type="ECO:0000259" key="5">
    <source>
        <dbReference type="PROSITE" id="PS50977"/>
    </source>
</evidence>
<keyword evidence="2 4" id="KW-0238">DNA-binding</keyword>
<dbReference type="InterPro" id="IPR004111">
    <property type="entry name" value="Repressor_TetR_C"/>
</dbReference>
<evidence type="ECO:0000313" key="6">
    <source>
        <dbReference type="EMBL" id="PSL52419.1"/>
    </source>
</evidence>
<dbReference type="InterPro" id="IPR009057">
    <property type="entry name" value="Homeodomain-like_sf"/>
</dbReference>
<proteinExistence type="predicted"/>
<dbReference type="AlphaFoldDB" id="A0A2P8I1S5"/>
<evidence type="ECO:0000256" key="3">
    <source>
        <dbReference type="ARBA" id="ARBA00023163"/>
    </source>
</evidence>
<dbReference type="Pfam" id="PF02909">
    <property type="entry name" value="TetR_C_1"/>
    <property type="match status" value="1"/>
</dbReference>
<evidence type="ECO:0000256" key="1">
    <source>
        <dbReference type="ARBA" id="ARBA00023015"/>
    </source>
</evidence>
<dbReference type="PROSITE" id="PS50977">
    <property type="entry name" value="HTH_TETR_2"/>
    <property type="match status" value="1"/>
</dbReference>
<organism evidence="6 7">
    <name type="scientific">Saccharothrix carnea</name>
    <dbReference type="NCBI Taxonomy" id="1280637"/>
    <lineage>
        <taxon>Bacteria</taxon>
        <taxon>Bacillati</taxon>
        <taxon>Actinomycetota</taxon>
        <taxon>Actinomycetes</taxon>
        <taxon>Pseudonocardiales</taxon>
        <taxon>Pseudonocardiaceae</taxon>
        <taxon>Saccharothrix</taxon>
    </lineage>
</organism>
<feature type="domain" description="HTH tetR-type" evidence="5">
    <location>
        <begin position="29"/>
        <end position="89"/>
    </location>
</feature>
<dbReference type="OrthoDB" id="2570341at2"/>
<accession>A0A2P8I1S5</accession>